<name>A0ABU5H005_9BACT</name>
<comment type="caution">
    <text evidence="2">The sequence shown here is derived from an EMBL/GenBank/DDBJ whole genome shotgun (WGS) entry which is preliminary data.</text>
</comment>
<evidence type="ECO:0000256" key="1">
    <source>
        <dbReference type="SAM" id="SignalP"/>
    </source>
</evidence>
<proteinExistence type="predicted"/>
<evidence type="ECO:0000313" key="3">
    <source>
        <dbReference type="Proteomes" id="UP001291309"/>
    </source>
</evidence>
<feature type="signal peptide" evidence="1">
    <location>
        <begin position="1"/>
        <end position="23"/>
    </location>
</feature>
<dbReference type="EMBL" id="JAXIVS010000002">
    <property type="protein sequence ID" value="MDY7226274.1"/>
    <property type="molecule type" value="Genomic_DNA"/>
</dbReference>
<organism evidence="2 3">
    <name type="scientific">Hyalangium rubrum</name>
    <dbReference type="NCBI Taxonomy" id="3103134"/>
    <lineage>
        <taxon>Bacteria</taxon>
        <taxon>Pseudomonadati</taxon>
        <taxon>Myxococcota</taxon>
        <taxon>Myxococcia</taxon>
        <taxon>Myxococcales</taxon>
        <taxon>Cystobacterineae</taxon>
        <taxon>Archangiaceae</taxon>
        <taxon>Hyalangium</taxon>
    </lineage>
</organism>
<keyword evidence="3" id="KW-1185">Reference proteome</keyword>
<keyword evidence="1" id="KW-0732">Signal</keyword>
<accession>A0ABU5H005</accession>
<sequence length="337" mass="36745">MRSHLFWRGACALILAVGLVACGEEPQGTGGQLQALYIHPPGYMVAAGLWTRVEIPDRRYFPIGANRSSATRTASWDFNDTTLEIDAPTGFDFEVSSVTNSDSEEAQDFRERHDAGGFILRTMCNAEAGFPHDIHLRVKKGAEVRYEDIFTLTCHNPTRLRLLGLTPGRYMVGGRVLTEVRLTVTTALGPTPLGGEGLALTDRKGLLQIESSSQVARTHIALLEVVAPGSEPEISFENVRSRLPMETVAVEQDAWRLELGAAQPDTEGPNVNWWTLPVQAFDAKGELFGLHTCSWEITTVGGTTLKMSGCLATVRGPSAPARACVKTMGKDVCRDYL</sequence>
<dbReference type="RefSeq" id="WP_321544995.1">
    <property type="nucleotide sequence ID" value="NZ_JAXIVS010000002.1"/>
</dbReference>
<feature type="chain" id="PRO_5045608779" description="Lipoprotein" evidence="1">
    <location>
        <begin position="24"/>
        <end position="337"/>
    </location>
</feature>
<evidence type="ECO:0008006" key="4">
    <source>
        <dbReference type="Google" id="ProtNLM"/>
    </source>
</evidence>
<protein>
    <recommendedName>
        <fullName evidence="4">Lipoprotein</fullName>
    </recommendedName>
</protein>
<reference evidence="2 3" key="1">
    <citation type="submission" date="2023-12" db="EMBL/GenBank/DDBJ databases">
        <title>the genome sequence of Hyalangium sp. s54d21.</title>
        <authorList>
            <person name="Zhang X."/>
        </authorList>
    </citation>
    <scope>NUCLEOTIDE SEQUENCE [LARGE SCALE GENOMIC DNA]</scope>
    <source>
        <strain evidence="3">s54d21</strain>
    </source>
</reference>
<evidence type="ECO:0000313" key="2">
    <source>
        <dbReference type="EMBL" id="MDY7226274.1"/>
    </source>
</evidence>
<dbReference type="PROSITE" id="PS51257">
    <property type="entry name" value="PROKAR_LIPOPROTEIN"/>
    <property type="match status" value="1"/>
</dbReference>
<gene>
    <name evidence="2" type="ORF">SYV04_07755</name>
</gene>
<dbReference type="Proteomes" id="UP001291309">
    <property type="component" value="Unassembled WGS sequence"/>
</dbReference>